<evidence type="ECO:0000256" key="3">
    <source>
        <dbReference type="ARBA" id="ARBA00022801"/>
    </source>
</evidence>
<dbReference type="PANTHER" id="PTHR10127">
    <property type="entry name" value="DISCOIDIN, CUB, EGF, LAMININ , AND ZINC METALLOPROTEASE DOMAIN CONTAINING"/>
    <property type="match status" value="1"/>
</dbReference>
<name>A0A9X6NKV8_HYPEX</name>
<sequence length="170" mass="19031">MHYEKYSFAIDKTVWTIRLKEKYDSKFIGQRLTLSPTDIRKINRMYNCEDIDPEKPPETISTPTTVARTLKTTDDSETNTFTHALATTTKNNLTKRPINVTPVEVANNNTATNMLSCISESYAGHCEDDDNPACNQACQNDSRGDGKCGPFRSFKICYCDGCPGTKGLLE</sequence>
<dbReference type="InterPro" id="IPR024079">
    <property type="entry name" value="MetalloPept_cat_dom_sf"/>
</dbReference>
<dbReference type="InterPro" id="IPR001506">
    <property type="entry name" value="Peptidase_M12A"/>
</dbReference>
<evidence type="ECO:0000256" key="4">
    <source>
        <dbReference type="ARBA" id="ARBA00022833"/>
    </source>
</evidence>
<organism evidence="8 9">
    <name type="scientific">Hypsibius exemplaris</name>
    <name type="common">Freshwater tardigrade</name>
    <dbReference type="NCBI Taxonomy" id="2072580"/>
    <lineage>
        <taxon>Eukaryota</taxon>
        <taxon>Metazoa</taxon>
        <taxon>Ecdysozoa</taxon>
        <taxon>Tardigrada</taxon>
        <taxon>Eutardigrada</taxon>
        <taxon>Parachela</taxon>
        <taxon>Hypsibioidea</taxon>
        <taxon>Hypsibiidae</taxon>
        <taxon>Hypsibius</taxon>
    </lineage>
</organism>
<dbReference type="OrthoDB" id="291007at2759"/>
<evidence type="ECO:0000256" key="6">
    <source>
        <dbReference type="PROSITE-ProRule" id="PRU01211"/>
    </source>
</evidence>
<accession>A0A9X6NKV8</accession>
<keyword evidence="5" id="KW-0482">Metalloprotease</keyword>
<dbReference type="GO" id="GO:0004222">
    <property type="term" value="F:metalloendopeptidase activity"/>
    <property type="evidence" value="ECO:0007669"/>
    <property type="project" value="InterPro"/>
</dbReference>
<evidence type="ECO:0000313" key="8">
    <source>
        <dbReference type="EMBL" id="OWA54586.1"/>
    </source>
</evidence>
<proteinExistence type="predicted"/>
<evidence type="ECO:0000259" key="7">
    <source>
        <dbReference type="PROSITE" id="PS51864"/>
    </source>
</evidence>
<evidence type="ECO:0000256" key="1">
    <source>
        <dbReference type="ARBA" id="ARBA00022670"/>
    </source>
</evidence>
<dbReference type="PROSITE" id="PS51864">
    <property type="entry name" value="ASTACIN"/>
    <property type="match status" value="1"/>
</dbReference>
<keyword evidence="1" id="KW-0645">Protease</keyword>
<evidence type="ECO:0000256" key="5">
    <source>
        <dbReference type="ARBA" id="ARBA00023049"/>
    </source>
</evidence>
<reference evidence="9" key="1">
    <citation type="submission" date="2017-01" db="EMBL/GenBank/DDBJ databases">
        <title>Comparative genomics of anhydrobiosis in the tardigrade Hypsibius dujardini.</title>
        <authorList>
            <person name="Yoshida Y."/>
            <person name="Koutsovoulos G."/>
            <person name="Laetsch D."/>
            <person name="Stevens L."/>
            <person name="Kumar S."/>
            <person name="Horikawa D."/>
            <person name="Ishino K."/>
            <person name="Komine S."/>
            <person name="Tomita M."/>
            <person name="Blaxter M."/>
            <person name="Arakawa K."/>
        </authorList>
    </citation>
    <scope>NUCLEOTIDE SEQUENCE [LARGE SCALE GENOMIC DNA]</scope>
    <source>
        <strain evidence="9">Z151</strain>
    </source>
</reference>
<comment type="caution">
    <text evidence="8">The sequence shown here is derived from an EMBL/GenBank/DDBJ whole genome shotgun (WGS) entry which is preliminary data.</text>
</comment>
<dbReference type="GO" id="GO:0046872">
    <property type="term" value="F:metal ion binding"/>
    <property type="evidence" value="ECO:0007669"/>
    <property type="project" value="UniProtKB-KW"/>
</dbReference>
<protein>
    <recommendedName>
        <fullName evidence="7">Peptidase M12A domain-containing protein</fullName>
    </recommendedName>
</protein>
<keyword evidence="2" id="KW-0479">Metal-binding</keyword>
<dbReference type="PANTHER" id="PTHR10127:SF780">
    <property type="entry name" value="METALLOENDOPEPTIDASE"/>
    <property type="match status" value="1"/>
</dbReference>
<feature type="domain" description="Peptidase M12A" evidence="7">
    <location>
        <begin position="1"/>
        <end position="49"/>
    </location>
</feature>
<keyword evidence="3" id="KW-0378">Hydrolase</keyword>
<evidence type="ECO:0000313" key="9">
    <source>
        <dbReference type="Proteomes" id="UP000192578"/>
    </source>
</evidence>
<comment type="caution">
    <text evidence="6">Lacks conserved residue(s) required for the propagation of feature annotation.</text>
</comment>
<evidence type="ECO:0000256" key="2">
    <source>
        <dbReference type="ARBA" id="ARBA00022723"/>
    </source>
</evidence>
<keyword evidence="9" id="KW-1185">Reference proteome</keyword>
<dbReference type="AlphaFoldDB" id="A0A9X6NKV8"/>
<keyword evidence="4" id="KW-0862">Zinc</keyword>
<dbReference type="Pfam" id="PF01400">
    <property type="entry name" value="Astacin"/>
    <property type="match status" value="1"/>
</dbReference>
<dbReference type="Gene3D" id="3.40.390.10">
    <property type="entry name" value="Collagenase (Catalytic Domain)"/>
    <property type="match status" value="1"/>
</dbReference>
<gene>
    <name evidence="8" type="ORF">BV898_18986</name>
</gene>
<dbReference type="EMBL" id="MTYJ01000427">
    <property type="protein sequence ID" value="OWA54586.1"/>
    <property type="molecule type" value="Genomic_DNA"/>
</dbReference>
<dbReference type="Proteomes" id="UP000192578">
    <property type="component" value="Unassembled WGS sequence"/>
</dbReference>
<dbReference type="GO" id="GO:0006508">
    <property type="term" value="P:proteolysis"/>
    <property type="evidence" value="ECO:0007669"/>
    <property type="project" value="UniProtKB-KW"/>
</dbReference>